<dbReference type="Gene3D" id="1.10.357.10">
    <property type="entry name" value="Tetracycline Repressor, domain 2"/>
    <property type="match status" value="1"/>
</dbReference>
<dbReference type="PROSITE" id="PS50977">
    <property type="entry name" value="HTH_TETR_2"/>
    <property type="match status" value="1"/>
</dbReference>
<proteinExistence type="predicted"/>
<keyword evidence="2" id="KW-0805">Transcription regulation</keyword>
<dbReference type="SUPFAM" id="SSF48498">
    <property type="entry name" value="Tetracyclin repressor-like, C-terminal domain"/>
    <property type="match status" value="1"/>
</dbReference>
<reference evidence="7 8" key="1">
    <citation type="submission" date="2022-07" db="EMBL/GenBank/DDBJ databases">
        <title>Novel species in genus Arthrobacter.</title>
        <authorList>
            <person name="Liu Y."/>
        </authorList>
    </citation>
    <scope>NUCLEOTIDE SEQUENCE [LARGE SCALE GENOMIC DNA]</scope>
    <source>
        <strain evidence="8">zg-Y859</strain>
    </source>
</reference>
<evidence type="ECO:0000256" key="2">
    <source>
        <dbReference type="ARBA" id="ARBA00023015"/>
    </source>
</evidence>
<keyword evidence="4" id="KW-0804">Transcription</keyword>
<dbReference type="InterPro" id="IPR009057">
    <property type="entry name" value="Homeodomain-like_sf"/>
</dbReference>
<evidence type="ECO:0000313" key="7">
    <source>
        <dbReference type="EMBL" id="MCQ1948744.1"/>
    </source>
</evidence>
<dbReference type="SUPFAM" id="SSF46689">
    <property type="entry name" value="Homeodomain-like"/>
    <property type="match status" value="1"/>
</dbReference>
<feature type="DNA-binding region" description="H-T-H motif" evidence="5">
    <location>
        <begin position="56"/>
        <end position="75"/>
    </location>
</feature>
<evidence type="ECO:0000259" key="6">
    <source>
        <dbReference type="PROSITE" id="PS50977"/>
    </source>
</evidence>
<accession>A0ABT1NQP9</accession>
<dbReference type="InterPro" id="IPR003012">
    <property type="entry name" value="Tet_transcr_reg_TetR"/>
</dbReference>
<organism evidence="7 8">
    <name type="scientific">Arthrobacter jinronghuae</name>
    <dbReference type="NCBI Taxonomy" id="2964609"/>
    <lineage>
        <taxon>Bacteria</taxon>
        <taxon>Bacillati</taxon>
        <taxon>Actinomycetota</taxon>
        <taxon>Actinomycetes</taxon>
        <taxon>Micrococcales</taxon>
        <taxon>Micrococcaceae</taxon>
        <taxon>Arthrobacter</taxon>
    </lineage>
</organism>
<evidence type="ECO:0000313" key="8">
    <source>
        <dbReference type="Proteomes" id="UP001206924"/>
    </source>
</evidence>
<evidence type="ECO:0000256" key="4">
    <source>
        <dbReference type="ARBA" id="ARBA00023163"/>
    </source>
</evidence>
<dbReference type="Proteomes" id="UP001206924">
    <property type="component" value="Unassembled WGS sequence"/>
</dbReference>
<dbReference type="RefSeq" id="WP_255864646.1">
    <property type="nucleotide sequence ID" value="NZ_CP104263.1"/>
</dbReference>
<keyword evidence="1" id="KW-0678">Repressor</keyword>
<dbReference type="PRINTS" id="PR00400">
    <property type="entry name" value="TETREPRESSOR"/>
</dbReference>
<dbReference type="Pfam" id="PF02909">
    <property type="entry name" value="TetR_C_1"/>
    <property type="match status" value="1"/>
</dbReference>
<dbReference type="EMBL" id="JANFLP010000001">
    <property type="protein sequence ID" value="MCQ1948744.1"/>
    <property type="molecule type" value="Genomic_DNA"/>
</dbReference>
<dbReference type="InterPro" id="IPR036271">
    <property type="entry name" value="Tet_transcr_reg_TetR-rel_C_sf"/>
</dbReference>
<evidence type="ECO:0000256" key="3">
    <source>
        <dbReference type="ARBA" id="ARBA00023125"/>
    </source>
</evidence>
<keyword evidence="8" id="KW-1185">Reference proteome</keyword>
<name>A0ABT1NQP9_9MICC</name>
<dbReference type="InterPro" id="IPR001647">
    <property type="entry name" value="HTH_TetR"/>
</dbReference>
<keyword evidence="3 5" id="KW-0238">DNA-binding</keyword>
<dbReference type="Pfam" id="PF00440">
    <property type="entry name" value="TetR_N"/>
    <property type="match status" value="1"/>
</dbReference>
<gene>
    <name evidence="7" type="ORF">NNX28_02215</name>
</gene>
<comment type="caution">
    <text evidence="7">The sequence shown here is derived from an EMBL/GenBank/DDBJ whole genome shotgun (WGS) entry which is preliminary data.</text>
</comment>
<dbReference type="InterPro" id="IPR004111">
    <property type="entry name" value="Repressor_TetR_C"/>
</dbReference>
<evidence type="ECO:0000256" key="1">
    <source>
        <dbReference type="ARBA" id="ARBA00022491"/>
    </source>
</evidence>
<protein>
    <submittedName>
        <fullName evidence="7">TetR/AcrR family transcriptional regulator C-terminal domain-containing protein</fullName>
    </submittedName>
</protein>
<sequence length="248" mass="27307">MSYTLSRIDFPEGGSVGQVPKDRQQEASVRRPRLNRDAVLRAGVVLADQVGIDGFTMRTLSQELGVVPMALYKHVANKQELLEGMVDLVWAEVTEPDRGHGWKQAMRDRAVSLRAALVTHRWAVGLMEAAGRPGPENLRQHNALLGCLRQSGFSFRTTVHVTSLLDAYVYGFALQQKTLSFETPEESAEAAAATRDGESAEAAARYPYLLEVVGELAKEGYDYDAEFTVGLDVLLDGIEVLRGSWRDG</sequence>
<feature type="domain" description="HTH tetR-type" evidence="6">
    <location>
        <begin position="33"/>
        <end position="93"/>
    </location>
</feature>
<evidence type="ECO:0000256" key="5">
    <source>
        <dbReference type="PROSITE-ProRule" id="PRU00335"/>
    </source>
</evidence>
<dbReference type="Gene3D" id="1.10.10.60">
    <property type="entry name" value="Homeodomain-like"/>
    <property type="match status" value="1"/>
</dbReference>